<evidence type="ECO:0000313" key="1">
    <source>
        <dbReference type="EMBL" id="ALG13479.1"/>
    </source>
</evidence>
<dbReference type="AlphaFoldDB" id="A0A0N7F579"/>
<gene>
    <name evidence="1" type="ORF">AOZ06_47375</name>
</gene>
<name>A0A0N7F579_9PSEU</name>
<dbReference type="EMBL" id="CP012752">
    <property type="protein sequence ID" value="ALG13479.1"/>
    <property type="molecule type" value="Genomic_DNA"/>
</dbReference>
<organism evidence="1 2">
    <name type="scientific">Kibdelosporangium phytohabitans</name>
    <dbReference type="NCBI Taxonomy" id="860235"/>
    <lineage>
        <taxon>Bacteria</taxon>
        <taxon>Bacillati</taxon>
        <taxon>Actinomycetota</taxon>
        <taxon>Actinomycetes</taxon>
        <taxon>Pseudonocardiales</taxon>
        <taxon>Pseudonocardiaceae</taxon>
        <taxon>Kibdelosporangium</taxon>
    </lineage>
</organism>
<dbReference type="KEGG" id="kphy:AOZ06_47375"/>
<dbReference type="STRING" id="860235.AOZ06_47375"/>
<keyword evidence="2" id="KW-1185">Reference proteome</keyword>
<protein>
    <submittedName>
        <fullName evidence="1">Uncharacterized protein</fullName>
    </submittedName>
</protein>
<reference evidence="1 2" key="1">
    <citation type="submission" date="2015-07" db="EMBL/GenBank/DDBJ databases">
        <title>Genome sequencing of Kibdelosporangium phytohabitans.</title>
        <authorList>
            <person name="Qin S."/>
            <person name="Xing K."/>
        </authorList>
    </citation>
    <scope>NUCLEOTIDE SEQUENCE [LARGE SCALE GENOMIC DNA]</scope>
    <source>
        <strain evidence="1 2">KLBMP1111</strain>
    </source>
</reference>
<proteinExistence type="predicted"/>
<sequence>MACFDWLSKPFDTAWTLSYNRERPVIGEYGPPERFGHVQVTAYGPGPDYCVLGNLWFTTASDAIVRNVECYNASGKLAKHESFVACTSRQWVLTILAAESLLFGKFPI</sequence>
<accession>A0A0N7F579</accession>
<dbReference type="Proteomes" id="UP000063699">
    <property type="component" value="Chromosome"/>
</dbReference>
<evidence type="ECO:0000313" key="2">
    <source>
        <dbReference type="Proteomes" id="UP000063699"/>
    </source>
</evidence>